<name>A0ABZ0EF90_9BURK</name>
<keyword evidence="1" id="KW-1133">Transmembrane helix</keyword>
<organism evidence="2 3">
    <name type="scientific">Paraburkholderia kirstenboschensis</name>
    <dbReference type="NCBI Taxonomy" id="1245436"/>
    <lineage>
        <taxon>Bacteria</taxon>
        <taxon>Pseudomonadati</taxon>
        <taxon>Pseudomonadota</taxon>
        <taxon>Betaproteobacteria</taxon>
        <taxon>Burkholderiales</taxon>
        <taxon>Burkholderiaceae</taxon>
        <taxon>Paraburkholderia</taxon>
    </lineage>
</organism>
<keyword evidence="1" id="KW-0472">Membrane</keyword>
<accession>A0ABZ0EF90</accession>
<feature type="transmembrane region" description="Helical" evidence="1">
    <location>
        <begin position="62"/>
        <end position="80"/>
    </location>
</feature>
<gene>
    <name evidence="2" type="ORF">RW095_21945</name>
</gene>
<sequence length="139" mass="15891">MTPCENDQRKQREPASEQQLRALLRLKARATARIWIVTILITEFLAAIFSVVAQTVSEGETNLPVMIFTCATSLLVVRWLQQDAYRAWISARTNGYLKRDASGDYSVVDVRPDCPRRWLVLLHAQLNVQLPPRVGERSR</sequence>
<keyword evidence="1" id="KW-0812">Transmembrane</keyword>
<feature type="transmembrane region" description="Helical" evidence="1">
    <location>
        <begin position="34"/>
        <end position="56"/>
    </location>
</feature>
<keyword evidence="3" id="KW-1185">Reference proteome</keyword>
<evidence type="ECO:0000313" key="3">
    <source>
        <dbReference type="Proteomes" id="UP001302652"/>
    </source>
</evidence>
<evidence type="ECO:0000256" key="1">
    <source>
        <dbReference type="SAM" id="Phobius"/>
    </source>
</evidence>
<reference evidence="2 3" key="1">
    <citation type="submission" date="2023-10" db="EMBL/GenBank/DDBJ databases">
        <title>Surface-active antibiotics is a multifunctional adaptation for post-fire microbes.</title>
        <authorList>
            <person name="Liu M.D."/>
            <person name="Du Y."/>
            <person name="Koupaei S.K."/>
            <person name="Kim N.R."/>
            <person name="Zhang W."/>
            <person name="Traxler M.F."/>
        </authorList>
    </citation>
    <scope>NUCLEOTIDE SEQUENCE [LARGE SCALE GENOMIC DNA]</scope>
    <source>
        <strain evidence="2 3">F3</strain>
    </source>
</reference>
<dbReference type="RefSeq" id="WP_317018319.1">
    <property type="nucleotide sequence ID" value="NZ_CP136512.1"/>
</dbReference>
<proteinExistence type="predicted"/>
<protein>
    <submittedName>
        <fullName evidence="2">Uncharacterized protein</fullName>
    </submittedName>
</protein>
<evidence type="ECO:0000313" key="2">
    <source>
        <dbReference type="EMBL" id="WOD15895.1"/>
    </source>
</evidence>
<dbReference type="Proteomes" id="UP001302652">
    <property type="component" value="Chromosome 2"/>
</dbReference>
<dbReference type="EMBL" id="CP136512">
    <property type="protein sequence ID" value="WOD15895.1"/>
    <property type="molecule type" value="Genomic_DNA"/>
</dbReference>